<dbReference type="RefSeq" id="WP_092854619.1">
    <property type="nucleotide sequence ID" value="NZ_FMAH01000042.1"/>
</dbReference>
<dbReference type="EMBL" id="FMAH01000042">
    <property type="protein sequence ID" value="SCB44063.1"/>
    <property type="molecule type" value="Genomic_DNA"/>
</dbReference>
<dbReference type="GO" id="GO:0010628">
    <property type="term" value="P:positive regulation of gene expression"/>
    <property type="evidence" value="ECO:0007669"/>
    <property type="project" value="TreeGrafter"/>
</dbReference>
<dbReference type="InterPro" id="IPR000847">
    <property type="entry name" value="LysR_HTH_N"/>
</dbReference>
<evidence type="ECO:0000313" key="8">
    <source>
        <dbReference type="Proteomes" id="UP000199435"/>
    </source>
</evidence>
<evidence type="ECO:0000256" key="3">
    <source>
        <dbReference type="ARBA" id="ARBA00023125"/>
    </source>
</evidence>
<keyword evidence="3 7" id="KW-0238">DNA-binding</keyword>
<feature type="domain" description="HTH lysR-type" evidence="6">
    <location>
        <begin position="1"/>
        <end position="58"/>
    </location>
</feature>
<dbReference type="InterPro" id="IPR036388">
    <property type="entry name" value="WH-like_DNA-bd_sf"/>
</dbReference>
<dbReference type="Pfam" id="PF00126">
    <property type="entry name" value="HTH_1"/>
    <property type="match status" value="1"/>
</dbReference>
<dbReference type="Pfam" id="PF03466">
    <property type="entry name" value="LysR_substrate"/>
    <property type="match status" value="1"/>
</dbReference>
<dbReference type="InterPro" id="IPR005119">
    <property type="entry name" value="LysR_subst-bd"/>
</dbReference>
<dbReference type="PROSITE" id="PS50931">
    <property type="entry name" value="HTH_LYSR"/>
    <property type="match status" value="1"/>
</dbReference>
<dbReference type="Gene3D" id="3.40.190.290">
    <property type="match status" value="1"/>
</dbReference>
<dbReference type="PRINTS" id="PR00039">
    <property type="entry name" value="HTHLYSR"/>
</dbReference>
<evidence type="ECO:0000259" key="6">
    <source>
        <dbReference type="PROSITE" id="PS50931"/>
    </source>
</evidence>
<gene>
    <name evidence="7" type="ORF">GA0061102_104244</name>
</gene>
<sequence>MNLRQFEVFRAIMRDGTITAAANSLGISQPAVSKLLAHLEDELGYALFDRIAGRLVATMEAQLIYADVDRAFRQFDKLSALTRDVGAARIGLLRIGSSLPIAYSLLPEALALFQHQRSEVKIHLHTLPKREIADALLLGDIDVAITLSPILAPTVRVETLCDIPIVVVCTADDSLQALELVRPADLSGRRLISYGSHAEIGAALDRAFEAEGEKRDVSIQIASSIGALPLVRRGLGVALVDTLSIWRADDVIARRFLPEVTMQLSVSVNQSRPEARFAPPFLRCLREALASAKEITVRSR</sequence>
<evidence type="ECO:0000256" key="5">
    <source>
        <dbReference type="ARBA" id="ARBA00023163"/>
    </source>
</evidence>
<keyword evidence="4" id="KW-0010">Activator</keyword>
<dbReference type="GO" id="GO:0003700">
    <property type="term" value="F:DNA-binding transcription factor activity"/>
    <property type="evidence" value="ECO:0007669"/>
    <property type="project" value="InterPro"/>
</dbReference>
<dbReference type="STRING" id="411945.GA0061102_104244"/>
<evidence type="ECO:0000313" key="7">
    <source>
        <dbReference type="EMBL" id="SCB44063.1"/>
    </source>
</evidence>
<name>A0A1C3WVI1_9HYPH</name>
<keyword evidence="5" id="KW-0804">Transcription</keyword>
<dbReference type="InterPro" id="IPR036390">
    <property type="entry name" value="WH_DNA-bd_sf"/>
</dbReference>
<proteinExistence type="inferred from homology"/>
<reference evidence="8" key="1">
    <citation type="submission" date="2016-08" db="EMBL/GenBank/DDBJ databases">
        <authorList>
            <person name="Varghese N."/>
            <person name="Submissions Spin"/>
        </authorList>
    </citation>
    <scope>NUCLEOTIDE SEQUENCE [LARGE SCALE GENOMIC DNA]</scope>
    <source>
        <strain evidence="8">HAMBI 2971</strain>
    </source>
</reference>
<comment type="similarity">
    <text evidence="1">Belongs to the LysR transcriptional regulatory family.</text>
</comment>
<dbReference type="SUPFAM" id="SSF53850">
    <property type="entry name" value="Periplasmic binding protein-like II"/>
    <property type="match status" value="1"/>
</dbReference>
<evidence type="ECO:0000256" key="4">
    <source>
        <dbReference type="ARBA" id="ARBA00023159"/>
    </source>
</evidence>
<dbReference type="AlphaFoldDB" id="A0A1C3WVI1"/>
<protein>
    <submittedName>
        <fullName evidence="7">DNA-binding transcriptional regulator, LysR family</fullName>
    </submittedName>
</protein>
<dbReference type="Gene3D" id="1.10.10.10">
    <property type="entry name" value="Winged helix-like DNA-binding domain superfamily/Winged helix DNA-binding domain"/>
    <property type="match status" value="1"/>
</dbReference>
<accession>A0A1C3WVI1</accession>
<keyword evidence="2" id="KW-0805">Transcription regulation</keyword>
<dbReference type="GO" id="GO:0043565">
    <property type="term" value="F:sequence-specific DNA binding"/>
    <property type="evidence" value="ECO:0007669"/>
    <property type="project" value="TreeGrafter"/>
</dbReference>
<dbReference type="PANTHER" id="PTHR30427:SF1">
    <property type="entry name" value="TRANSCRIPTIONAL ACTIVATOR PROTEIN LYSR"/>
    <property type="match status" value="1"/>
</dbReference>
<keyword evidence="8" id="KW-1185">Reference proteome</keyword>
<organism evidence="7 8">
    <name type="scientific">Rhizobium miluonense</name>
    <dbReference type="NCBI Taxonomy" id="411945"/>
    <lineage>
        <taxon>Bacteria</taxon>
        <taxon>Pseudomonadati</taxon>
        <taxon>Pseudomonadota</taxon>
        <taxon>Alphaproteobacteria</taxon>
        <taxon>Hyphomicrobiales</taxon>
        <taxon>Rhizobiaceae</taxon>
        <taxon>Rhizobium/Agrobacterium group</taxon>
        <taxon>Rhizobium</taxon>
    </lineage>
</organism>
<dbReference type="PANTHER" id="PTHR30427">
    <property type="entry name" value="TRANSCRIPTIONAL ACTIVATOR PROTEIN LYSR"/>
    <property type="match status" value="1"/>
</dbReference>
<evidence type="ECO:0000256" key="2">
    <source>
        <dbReference type="ARBA" id="ARBA00023015"/>
    </source>
</evidence>
<evidence type="ECO:0000256" key="1">
    <source>
        <dbReference type="ARBA" id="ARBA00009437"/>
    </source>
</evidence>
<dbReference type="OrthoDB" id="7260751at2"/>
<dbReference type="Proteomes" id="UP000199435">
    <property type="component" value="Unassembled WGS sequence"/>
</dbReference>
<dbReference type="SUPFAM" id="SSF46785">
    <property type="entry name" value="Winged helix' DNA-binding domain"/>
    <property type="match status" value="1"/>
</dbReference>